<keyword evidence="11" id="KW-1185">Reference proteome</keyword>
<evidence type="ECO:0000256" key="4">
    <source>
        <dbReference type="ARBA" id="ARBA00022832"/>
    </source>
</evidence>
<keyword evidence="6" id="KW-0443">Lipid metabolism</keyword>
<reference evidence="10" key="1">
    <citation type="submission" date="2022-06" db="EMBL/GenBank/DDBJ databases">
        <title>Gracilimonas sp. CAU 1638 isolated from sea sediment.</title>
        <authorList>
            <person name="Kim W."/>
        </authorList>
    </citation>
    <scope>NUCLEOTIDE SEQUENCE</scope>
    <source>
        <strain evidence="10">CAU 1638</strain>
    </source>
</reference>
<dbReference type="Pfam" id="PF20791">
    <property type="entry name" value="Acyl-ACP_TE_C"/>
    <property type="match status" value="1"/>
</dbReference>
<accession>A0A9X2RDF7</accession>
<keyword evidence="2" id="KW-0444">Lipid biosynthesis</keyword>
<keyword evidence="3" id="KW-0378">Hydrolase</keyword>
<dbReference type="SUPFAM" id="SSF54637">
    <property type="entry name" value="Thioesterase/thiol ester dehydrase-isomerase"/>
    <property type="match status" value="2"/>
</dbReference>
<evidence type="ECO:0000256" key="2">
    <source>
        <dbReference type="ARBA" id="ARBA00022516"/>
    </source>
</evidence>
<dbReference type="GO" id="GO:0000036">
    <property type="term" value="F:acyl carrier activity"/>
    <property type="evidence" value="ECO:0007669"/>
    <property type="project" value="TreeGrafter"/>
</dbReference>
<evidence type="ECO:0000256" key="5">
    <source>
        <dbReference type="ARBA" id="ARBA00022946"/>
    </source>
</evidence>
<evidence type="ECO:0000256" key="6">
    <source>
        <dbReference type="ARBA" id="ARBA00023098"/>
    </source>
</evidence>
<dbReference type="EMBL" id="JANDBC010000001">
    <property type="protein sequence ID" value="MCP9290457.1"/>
    <property type="molecule type" value="Genomic_DNA"/>
</dbReference>
<evidence type="ECO:0000313" key="10">
    <source>
        <dbReference type="EMBL" id="MCP9290457.1"/>
    </source>
</evidence>
<keyword evidence="7" id="KW-0275">Fatty acid biosynthesis</keyword>
<dbReference type="CDD" id="cd00586">
    <property type="entry name" value="4HBT"/>
    <property type="match status" value="1"/>
</dbReference>
<evidence type="ECO:0000259" key="9">
    <source>
        <dbReference type="Pfam" id="PF20791"/>
    </source>
</evidence>
<dbReference type="AlphaFoldDB" id="A0A9X2RDF7"/>
<dbReference type="PANTHER" id="PTHR31727:SF6">
    <property type="entry name" value="OLEOYL-ACYL CARRIER PROTEIN THIOESTERASE 1, CHLOROPLASTIC"/>
    <property type="match status" value="1"/>
</dbReference>
<protein>
    <submittedName>
        <fullName evidence="10">Thioesterase</fullName>
    </submittedName>
</protein>
<proteinExistence type="inferred from homology"/>
<dbReference type="Pfam" id="PF01643">
    <property type="entry name" value="Acyl-ACP_TE"/>
    <property type="match status" value="1"/>
</dbReference>
<dbReference type="Gene3D" id="3.10.129.10">
    <property type="entry name" value="Hotdog Thioesterase"/>
    <property type="match status" value="1"/>
</dbReference>
<dbReference type="InterPro" id="IPR049427">
    <property type="entry name" value="Acyl-ACP_TE_C"/>
</dbReference>
<gene>
    <name evidence="10" type="ORF">NM125_02540</name>
</gene>
<evidence type="ECO:0000313" key="11">
    <source>
        <dbReference type="Proteomes" id="UP001139125"/>
    </source>
</evidence>
<comment type="similarity">
    <text evidence="1">Belongs to the acyl-ACP thioesterase family.</text>
</comment>
<evidence type="ECO:0000256" key="1">
    <source>
        <dbReference type="ARBA" id="ARBA00006500"/>
    </source>
</evidence>
<feature type="domain" description="Acyl-ACP thioesterase-like C-terminal" evidence="9">
    <location>
        <begin position="154"/>
        <end position="239"/>
    </location>
</feature>
<dbReference type="RefSeq" id="WP_255132552.1">
    <property type="nucleotide sequence ID" value="NZ_JANDBC010000001.1"/>
</dbReference>
<comment type="caution">
    <text evidence="10">The sequence shown here is derived from an EMBL/GenBank/DDBJ whole genome shotgun (WGS) entry which is preliminary data.</text>
</comment>
<organism evidence="10 11">
    <name type="scientific">Gracilimonas sediminicola</name>
    <dbReference type="NCBI Taxonomy" id="2952158"/>
    <lineage>
        <taxon>Bacteria</taxon>
        <taxon>Pseudomonadati</taxon>
        <taxon>Balneolota</taxon>
        <taxon>Balneolia</taxon>
        <taxon>Balneolales</taxon>
        <taxon>Balneolaceae</taxon>
        <taxon>Gracilimonas</taxon>
    </lineage>
</organism>
<feature type="domain" description="Acyl-ACP thioesterase N-terminal hotdog" evidence="8">
    <location>
        <begin position="7"/>
        <end position="132"/>
    </location>
</feature>
<name>A0A9X2RDF7_9BACT</name>
<dbReference type="Proteomes" id="UP001139125">
    <property type="component" value="Unassembled WGS sequence"/>
</dbReference>
<dbReference type="GO" id="GO:0016297">
    <property type="term" value="F:fatty acyl-[ACP] hydrolase activity"/>
    <property type="evidence" value="ECO:0007669"/>
    <property type="project" value="InterPro"/>
</dbReference>
<dbReference type="PANTHER" id="PTHR31727">
    <property type="entry name" value="OLEOYL-ACYL CARRIER PROTEIN THIOESTERASE 1, CHLOROPLASTIC"/>
    <property type="match status" value="1"/>
</dbReference>
<dbReference type="InterPro" id="IPR045023">
    <property type="entry name" value="FATA/B"/>
</dbReference>
<keyword evidence="5" id="KW-0809">Transit peptide</keyword>
<dbReference type="InterPro" id="IPR029069">
    <property type="entry name" value="HotDog_dom_sf"/>
</dbReference>
<evidence type="ECO:0000256" key="3">
    <source>
        <dbReference type="ARBA" id="ARBA00022801"/>
    </source>
</evidence>
<evidence type="ECO:0000256" key="7">
    <source>
        <dbReference type="ARBA" id="ARBA00023160"/>
    </source>
</evidence>
<evidence type="ECO:0000259" key="8">
    <source>
        <dbReference type="Pfam" id="PF01643"/>
    </source>
</evidence>
<dbReference type="InterPro" id="IPR002864">
    <property type="entry name" value="Acyl-ACP_thioesterase_NHD"/>
</dbReference>
<sequence>MTDNITKHSETFTIRASEVGSGGQITLPALCSLFQEVAGNHAHKLNFDITQLQEKDLTWVLHRMDIKIERYPNWREKIIIETWPAAGDALRAYRDYRILDEEGAQIGACLSYWMMINLKTRKPTRMPQDVLDLRLSELEHVMPVKSDRLSSFEDADVTKKFVVRNSDLDMNEHVNNARFVEWLMETYDDDKAYLIKNMDIMFMRESHSGDMITSERKNEEHQNYRHQLTNQDGDVLALAACS</sequence>
<keyword evidence="4" id="KW-0276">Fatty acid metabolism</keyword>